<sequence length="66" mass="8230">MLNLKEEKTMTTREWGVRWTEFNKADQRVTKERFFNTEEKLDTFCNKLQEKANFNAFEEWLDREMF</sequence>
<organism evidence="1">
    <name type="scientific">viral metagenome</name>
    <dbReference type="NCBI Taxonomy" id="1070528"/>
    <lineage>
        <taxon>unclassified sequences</taxon>
        <taxon>metagenomes</taxon>
        <taxon>organismal metagenomes</taxon>
    </lineage>
</organism>
<proteinExistence type="predicted"/>
<accession>A0A6M3LNB5</accession>
<name>A0A6M3LNB5_9ZZZZ</name>
<dbReference type="EMBL" id="MT143429">
    <property type="protein sequence ID" value="QJA96746.1"/>
    <property type="molecule type" value="Genomic_DNA"/>
</dbReference>
<protein>
    <submittedName>
        <fullName evidence="1">Uncharacterized protein</fullName>
    </submittedName>
</protein>
<dbReference type="AlphaFoldDB" id="A0A6M3LNB5"/>
<gene>
    <name evidence="1" type="ORF">MM415B07514_0008</name>
</gene>
<reference evidence="1" key="1">
    <citation type="submission" date="2020-03" db="EMBL/GenBank/DDBJ databases">
        <title>The deep terrestrial virosphere.</title>
        <authorList>
            <person name="Holmfeldt K."/>
            <person name="Nilsson E."/>
            <person name="Simone D."/>
            <person name="Lopez-Fernandez M."/>
            <person name="Wu X."/>
            <person name="de Brujin I."/>
            <person name="Lundin D."/>
            <person name="Andersson A."/>
            <person name="Bertilsson S."/>
            <person name="Dopson M."/>
        </authorList>
    </citation>
    <scope>NUCLEOTIDE SEQUENCE</scope>
    <source>
        <strain evidence="1">MM415B07514</strain>
    </source>
</reference>
<evidence type="ECO:0000313" key="1">
    <source>
        <dbReference type="EMBL" id="QJA96746.1"/>
    </source>
</evidence>